<reference evidence="5 6" key="1">
    <citation type="submission" date="2020-04" db="EMBL/GenBank/DDBJ databases">
        <authorList>
            <person name="De Canck E."/>
        </authorList>
    </citation>
    <scope>NUCLEOTIDE SEQUENCE [LARGE SCALE GENOMIC DNA]</scope>
    <source>
        <strain evidence="5 6">LMG 7053</strain>
    </source>
</reference>
<sequence length="355" mass="36301">MPFSLEFPMPTGLSSALQRFPRHPLLDGPTPIQRLAGLEAALGAASNGVRLYVKRDDHMSLGGGGNKLRKLEFLLGEARAQGADTVVTVGGLQSNHARLTAAAAARAGMACELVLGRVVPRDDVDYEENGNMLLNRLFGATVHALPVGADAMAAALERVRALELAGRRVYLAPLGGSTPVGALGYAACALEILAQSRELGVDFARIVVANGSAGTHAGLAAGVVAAGLPASRVQSFTTLADAQVAHAKTVDLTAATLALLAQGQADDVAAPAPNDILVDGSQRGLAYGVPTPAMLEAVGLLARSEGLLLDPVYSGKAFAGLLADVRAGRHAPGSDVLFVMTGGAPGLYAYKSAFQ</sequence>
<dbReference type="InterPro" id="IPR001926">
    <property type="entry name" value="TrpB-like_PALP"/>
</dbReference>
<evidence type="ECO:0000256" key="2">
    <source>
        <dbReference type="ARBA" id="ARBA00008639"/>
    </source>
</evidence>
<comment type="cofactor">
    <cofactor evidence="1">
        <name>pyridoxal 5'-phosphate</name>
        <dbReference type="ChEBI" id="CHEBI:597326"/>
    </cofactor>
</comment>
<name>A0ABM8M1Z6_9BURK</name>
<dbReference type="PANTHER" id="PTHR43780:SF2">
    <property type="entry name" value="1-AMINOCYCLOPROPANE-1-CARBOXYLATE DEAMINASE-RELATED"/>
    <property type="match status" value="1"/>
</dbReference>
<dbReference type="Pfam" id="PF00291">
    <property type="entry name" value="PALP"/>
    <property type="match status" value="1"/>
</dbReference>
<dbReference type="EMBL" id="CADILJ010000059">
    <property type="protein sequence ID" value="CAB3955082.1"/>
    <property type="molecule type" value="Genomic_DNA"/>
</dbReference>
<proteinExistence type="inferred from homology"/>
<dbReference type="InterPro" id="IPR027278">
    <property type="entry name" value="ACCD_DCysDesulf"/>
</dbReference>
<evidence type="ECO:0000256" key="3">
    <source>
        <dbReference type="ARBA" id="ARBA00022898"/>
    </source>
</evidence>
<keyword evidence="5" id="KW-0456">Lyase</keyword>
<dbReference type="GO" id="GO:0034011">
    <property type="term" value="F:L-cysteate sulfo-lyase activity"/>
    <property type="evidence" value="ECO:0007669"/>
    <property type="project" value="UniProtKB-EC"/>
</dbReference>
<dbReference type="InterPro" id="IPR036052">
    <property type="entry name" value="TrpB-like_PALP_sf"/>
</dbReference>
<dbReference type="Gene3D" id="3.40.50.1100">
    <property type="match status" value="2"/>
</dbReference>
<evidence type="ECO:0000313" key="5">
    <source>
        <dbReference type="EMBL" id="CAB3955082.1"/>
    </source>
</evidence>
<keyword evidence="3" id="KW-0663">Pyridoxal phosphate</keyword>
<protein>
    <submittedName>
        <fullName evidence="5">L-cysteate sulfo-lyase</fullName>
        <ecNumber evidence="5">4.4.1.25</ecNumber>
    </submittedName>
</protein>
<comment type="similarity">
    <text evidence="2">Belongs to the ACC deaminase/D-cysteine desulfhydrase family.</text>
</comment>
<dbReference type="PIRSF" id="PIRSF006278">
    <property type="entry name" value="ACCD_DCysDesulf"/>
    <property type="match status" value="1"/>
</dbReference>
<gene>
    <name evidence="5" type="primary">cuyA</name>
    <name evidence="5" type="ORF">LMG7053_04610</name>
</gene>
<organism evidence="5 6">
    <name type="scientific">Achromobacter ruhlandii</name>
    <dbReference type="NCBI Taxonomy" id="72557"/>
    <lineage>
        <taxon>Bacteria</taxon>
        <taxon>Pseudomonadati</taxon>
        <taxon>Pseudomonadota</taxon>
        <taxon>Betaproteobacteria</taxon>
        <taxon>Burkholderiales</taxon>
        <taxon>Alcaligenaceae</taxon>
        <taxon>Achromobacter</taxon>
    </lineage>
</organism>
<accession>A0ABM8M1Z6</accession>
<keyword evidence="6" id="KW-1185">Reference proteome</keyword>
<evidence type="ECO:0000256" key="1">
    <source>
        <dbReference type="ARBA" id="ARBA00001933"/>
    </source>
</evidence>
<feature type="domain" description="Tryptophan synthase beta chain-like PALP" evidence="4">
    <location>
        <begin position="27"/>
        <end position="342"/>
    </location>
</feature>
<evidence type="ECO:0000259" key="4">
    <source>
        <dbReference type="Pfam" id="PF00291"/>
    </source>
</evidence>
<comment type="caution">
    <text evidence="5">The sequence shown here is derived from an EMBL/GenBank/DDBJ whole genome shotgun (WGS) entry which is preliminary data.</text>
</comment>
<evidence type="ECO:0000313" key="6">
    <source>
        <dbReference type="Proteomes" id="UP000494161"/>
    </source>
</evidence>
<dbReference type="EC" id="4.4.1.25" evidence="5"/>
<dbReference type="SUPFAM" id="SSF53686">
    <property type="entry name" value="Tryptophan synthase beta subunit-like PLP-dependent enzymes"/>
    <property type="match status" value="1"/>
</dbReference>
<dbReference type="Proteomes" id="UP000494161">
    <property type="component" value="Unassembled WGS sequence"/>
</dbReference>
<dbReference type="PANTHER" id="PTHR43780">
    <property type="entry name" value="1-AMINOCYCLOPROPANE-1-CARBOXYLATE DEAMINASE-RELATED"/>
    <property type="match status" value="1"/>
</dbReference>